<proteinExistence type="predicted"/>
<keyword evidence="3" id="KW-1185">Reference proteome</keyword>
<evidence type="ECO:0000313" key="3">
    <source>
        <dbReference type="Proteomes" id="UP000839052"/>
    </source>
</evidence>
<dbReference type="PANTHER" id="PTHR35812:SF1">
    <property type="entry name" value="LIPOPROTEIN"/>
    <property type="match status" value="1"/>
</dbReference>
<name>A0ABM8YWC1_9PROT</name>
<accession>A0ABM8YWC1</accession>
<dbReference type="PANTHER" id="PTHR35812">
    <property type="entry name" value="LIPOPROTEIN"/>
    <property type="match status" value="1"/>
</dbReference>
<reference evidence="2 3" key="1">
    <citation type="submission" date="2021-10" db="EMBL/GenBank/DDBJ databases">
        <authorList>
            <person name="Koch H."/>
        </authorList>
    </citation>
    <scope>NUCLEOTIDE SEQUENCE [LARGE SCALE GENOMIC DNA]</scope>
    <source>
        <strain evidence="2">6680</strain>
    </source>
</reference>
<evidence type="ECO:0000313" key="2">
    <source>
        <dbReference type="EMBL" id="CAG9931762.1"/>
    </source>
</evidence>
<dbReference type="Proteomes" id="UP000839052">
    <property type="component" value="Chromosome"/>
</dbReference>
<evidence type="ECO:0000259" key="1">
    <source>
        <dbReference type="Pfam" id="PF07603"/>
    </source>
</evidence>
<dbReference type="Pfam" id="PF07603">
    <property type="entry name" value="Lcl_C"/>
    <property type="match status" value="1"/>
</dbReference>
<dbReference type="InterPro" id="IPR011460">
    <property type="entry name" value="Lcl_C"/>
</dbReference>
<feature type="domain" description="Lcl C-terminal" evidence="1">
    <location>
        <begin position="36"/>
        <end position="158"/>
    </location>
</feature>
<dbReference type="EMBL" id="OU912926">
    <property type="protein sequence ID" value="CAG9931762.1"/>
    <property type="molecule type" value="Genomic_DNA"/>
</dbReference>
<dbReference type="RefSeq" id="WP_239795814.1">
    <property type="nucleotide sequence ID" value="NZ_OU912926.1"/>
</dbReference>
<organism evidence="2 3">
    <name type="scientific">Candidatus Nitrotoga arctica</name>
    <dbReference type="NCBI Taxonomy" id="453162"/>
    <lineage>
        <taxon>Bacteria</taxon>
        <taxon>Pseudomonadati</taxon>
        <taxon>Pseudomonadota</taxon>
        <taxon>Betaproteobacteria</taxon>
        <taxon>Nitrosomonadales</taxon>
        <taxon>Gallionellaceae</taxon>
        <taxon>Candidatus Nitrotoga</taxon>
    </lineage>
</organism>
<sequence>MKTGTPQPLADIPAVPGNSDAQIQARYSISADGNEVADSKTGLIWRRCPEGMTFSSSGCSGVAAAYTWDQSVALANDVALASGKSWRLPNVKELSSIVDASLGNPAIDTHAFPGTPATPFWSATPVENNPLKAWYVMFYGGFMNTYVCGGKLQVRLVRSGQ</sequence>
<gene>
    <name evidence="2" type="ORF">NTG6680_0509</name>
</gene>
<protein>
    <recommendedName>
        <fullName evidence="1">Lcl C-terminal domain-containing protein</fullName>
    </recommendedName>
</protein>